<keyword evidence="4" id="KW-1185">Reference proteome</keyword>
<organism evidence="3 4">
    <name type="scientific">Lasiosphaeris hirsuta</name>
    <dbReference type="NCBI Taxonomy" id="260670"/>
    <lineage>
        <taxon>Eukaryota</taxon>
        <taxon>Fungi</taxon>
        <taxon>Dikarya</taxon>
        <taxon>Ascomycota</taxon>
        <taxon>Pezizomycotina</taxon>
        <taxon>Sordariomycetes</taxon>
        <taxon>Sordariomycetidae</taxon>
        <taxon>Sordariales</taxon>
        <taxon>Lasiosphaeriaceae</taxon>
        <taxon>Lasiosphaeris</taxon>
    </lineage>
</organism>
<dbReference type="AlphaFoldDB" id="A0AA40AZ46"/>
<proteinExistence type="predicted"/>
<dbReference type="Pfam" id="PF24883">
    <property type="entry name" value="NPHP3_N"/>
    <property type="match status" value="1"/>
</dbReference>
<name>A0AA40AZ46_9PEZI</name>
<evidence type="ECO:0000259" key="2">
    <source>
        <dbReference type="Pfam" id="PF24883"/>
    </source>
</evidence>
<dbReference type="PANTHER" id="PTHR10039:SF16">
    <property type="entry name" value="GPI INOSITOL-DEACYLASE"/>
    <property type="match status" value="1"/>
</dbReference>
<dbReference type="PANTHER" id="PTHR10039">
    <property type="entry name" value="AMELOGENIN"/>
    <property type="match status" value="1"/>
</dbReference>
<dbReference type="EMBL" id="JAUKUA010000002">
    <property type="protein sequence ID" value="KAK0724652.1"/>
    <property type="molecule type" value="Genomic_DNA"/>
</dbReference>
<keyword evidence="1" id="KW-0677">Repeat</keyword>
<reference evidence="3" key="1">
    <citation type="submission" date="2023-06" db="EMBL/GenBank/DDBJ databases">
        <title>Genome-scale phylogeny and comparative genomics of the fungal order Sordariales.</title>
        <authorList>
            <consortium name="Lawrence Berkeley National Laboratory"/>
            <person name="Hensen N."/>
            <person name="Bonometti L."/>
            <person name="Westerberg I."/>
            <person name="Brannstrom I.O."/>
            <person name="Guillou S."/>
            <person name="Cros-Aarteil S."/>
            <person name="Calhoun S."/>
            <person name="Haridas S."/>
            <person name="Kuo A."/>
            <person name="Mondo S."/>
            <person name="Pangilinan J."/>
            <person name="Riley R."/>
            <person name="Labutti K."/>
            <person name="Andreopoulos B."/>
            <person name="Lipzen A."/>
            <person name="Chen C."/>
            <person name="Yanf M."/>
            <person name="Daum C."/>
            <person name="Ng V."/>
            <person name="Clum A."/>
            <person name="Steindorff A."/>
            <person name="Ohm R."/>
            <person name="Martin F."/>
            <person name="Silar P."/>
            <person name="Natvig D."/>
            <person name="Lalanne C."/>
            <person name="Gautier V."/>
            <person name="Ament-Velasquez S.L."/>
            <person name="Kruys A."/>
            <person name="Hutchinson M.I."/>
            <person name="Powell A.J."/>
            <person name="Barry K."/>
            <person name="Miller A.N."/>
            <person name="Grigoriev I.V."/>
            <person name="Debuchy R."/>
            <person name="Gladieux P."/>
            <person name="Thoren M.H."/>
            <person name="Johannesson H."/>
        </authorList>
    </citation>
    <scope>NUCLEOTIDE SEQUENCE</scope>
    <source>
        <strain evidence="3">SMH4607-1</strain>
    </source>
</reference>
<comment type="caution">
    <text evidence="3">The sequence shown here is derived from an EMBL/GenBank/DDBJ whole genome shotgun (WGS) entry which is preliminary data.</text>
</comment>
<accession>A0AA40AZ46</accession>
<evidence type="ECO:0000313" key="4">
    <source>
        <dbReference type="Proteomes" id="UP001172102"/>
    </source>
</evidence>
<evidence type="ECO:0000313" key="3">
    <source>
        <dbReference type="EMBL" id="KAK0724652.1"/>
    </source>
</evidence>
<sequence>MNPFDAGSSEYDGEGGEYKKHSASHFASTGDWLFLSDAYQKWHSSSNQGLLWIRGDLDSISSADLWLHLQQATISMPRVYCVVDALDEMDRTKDLEPFLQSVAEFASWRSAKAKVAVTSRPVTYIEIPLRTARVFHLRLEESEVDVDIATFV</sequence>
<feature type="domain" description="Nephrocystin 3-like N-terminal" evidence="2">
    <location>
        <begin position="64"/>
        <end position="120"/>
    </location>
</feature>
<gene>
    <name evidence="3" type="ORF">B0H67DRAFT_641164</name>
</gene>
<dbReference type="InterPro" id="IPR056884">
    <property type="entry name" value="NPHP3-like_N"/>
</dbReference>
<protein>
    <recommendedName>
        <fullName evidence="2">Nephrocystin 3-like N-terminal domain-containing protein</fullName>
    </recommendedName>
</protein>
<dbReference type="Proteomes" id="UP001172102">
    <property type="component" value="Unassembled WGS sequence"/>
</dbReference>
<evidence type="ECO:0000256" key="1">
    <source>
        <dbReference type="ARBA" id="ARBA00022737"/>
    </source>
</evidence>